<evidence type="ECO:0000256" key="2">
    <source>
        <dbReference type="ARBA" id="ARBA00022603"/>
    </source>
</evidence>
<keyword evidence="3" id="KW-0808">Transferase</keyword>
<organism evidence="5 6">
    <name type="scientific">Lysobacter capsici AZ78</name>
    <dbReference type="NCBI Taxonomy" id="1444315"/>
    <lineage>
        <taxon>Bacteria</taxon>
        <taxon>Pseudomonadati</taxon>
        <taxon>Pseudomonadota</taxon>
        <taxon>Gammaproteobacteria</taxon>
        <taxon>Lysobacterales</taxon>
        <taxon>Lysobacteraceae</taxon>
        <taxon>Lysobacter</taxon>
    </lineage>
</organism>
<keyword evidence="6" id="KW-1185">Reference proteome</keyword>
<protein>
    <submittedName>
        <fullName evidence="5">SAM-dependent methyltransferase</fullName>
    </submittedName>
</protein>
<dbReference type="Pfam" id="PF08241">
    <property type="entry name" value="Methyltransf_11"/>
    <property type="match status" value="1"/>
</dbReference>
<dbReference type="AlphaFoldDB" id="A0A108UCJ1"/>
<dbReference type="SUPFAM" id="SSF53335">
    <property type="entry name" value="S-adenosyl-L-methionine-dependent methyltransferases"/>
    <property type="match status" value="1"/>
</dbReference>
<comment type="similarity">
    <text evidence="1">Belongs to the methyltransferase superfamily.</text>
</comment>
<dbReference type="EMBL" id="JAJA02000001">
    <property type="protein sequence ID" value="KWS06674.1"/>
    <property type="molecule type" value="Genomic_DNA"/>
</dbReference>
<dbReference type="PANTHER" id="PTHR44942">
    <property type="entry name" value="METHYLTRANSF_11 DOMAIN-CONTAINING PROTEIN"/>
    <property type="match status" value="1"/>
</dbReference>
<reference evidence="5 6" key="1">
    <citation type="journal article" date="2014" name="Genome Announc.">
        <title>Draft Genome Sequence of Lysobacter capsici AZ78, a Bacterium Antagonistic to Plant-Pathogenic Oomycetes.</title>
        <authorList>
            <person name="Puopolo G."/>
            <person name="Sonego P."/>
            <person name="Engelen K."/>
            <person name="Pertot I."/>
        </authorList>
    </citation>
    <scope>NUCLEOTIDE SEQUENCE [LARGE SCALE GENOMIC DNA]</scope>
    <source>
        <strain evidence="5 6">AZ78</strain>
    </source>
</reference>
<dbReference type="InterPro" id="IPR051052">
    <property type="entry name" value="Diverse_substrate_MTase"/>
</dbReference>
<dbReference type="Gene3D" id="3.40.50.150">
    <property type="entry name" value="Vaccinia Virus protein VP39"/>
    <property type="match status" value="1"/>
</dbReference>
<dbReference type="GO" id="GO:0008757">
    <property type="term" value="F:S-adenosylmethionine-dependent methyltransferase activity"/>
    <property type="evidence" value="ECO:0007669"/>
    <property type="project" value="InterPro"/>
</dbReference>
<evidence type="ECO:0000313" key="6">
    <source>
        <dbReference type="Proteomes" id="UP000023435"/>
    </source>
</evidence>
<dbReference type="GO" id="GO:0032259">
    <property type="term" value="P:methylation"/>
    <property type="evidence" value="ECO:0007669"/>
    <property type="project" value="UniProtKB-KW"/>
</dbReference>
<evidence type="ECO:0000256" key="3">
    <source>
        <dbReference type="ARBA" id="ARBA00022679"/>
    </source>
</evidence>
<dbReference type="InterPro" id="IPR029063">
    <property type="entry name" value="SAM-dependent_MTases_sf"/>
</dbReference>
<sequence>MSQNAFKDHFSAIAGAYAAARPEYPDALFDAIAAQVPADATVWEPGCGSGQATRGLAARFARVHASDPSVKQLEQHWAHEASLRGEGRVNLSVAPGERTDLADASVQLIAVAQALHWFERERFFAECERVLAPGGVLAVWAYGDFLPPPGMEVAVADFRARIDEFWQRENHEIRAGYPDYQWPFEAVPAPPLWLTAQWGLGRFLGYLNSLSATDRCRAATGDDPVALNRPALSQAWGMAEDVRTIEWPLMLHLRRKAG</sequence>
<dbReference type="Proteomes" id="UP000023435">
    <property type="component" value="Unassembled WGS sequence"/>
</dbReference>
<dbReference type="CDD" id="cd02440">
    <property type="entry name" value="AdoMet_MTases"/>
    <property type="match status" value="1"/>
</dbReference>
<comment type="caution">
    <text evidence="5">The sequence shown here is derived from an EMBL/GenBank/DDBJ whole genome shotgun (WGS) entry which is preliminary data.</text>
</comment>
<evidence type="ECO:0000313" key="5">
    <source>
        <dbReference type="EMBL" id="KWS06674.1"/>
    </source>
</evidence>
<dbReference type="PANTHER" id="PTHR44942:SF4">
    <property type="entry name" value="METHYLTRANSFERASE TYPE 11 DOMAIN-CONTAINING PROTEIN"/>
    <property type="match status" value="1"/>
</dbReference>
<dbReference type="OrthoDB" id="9797252at2"/>
<gene>
    <name evidence="5" type="ORF">AZ78_4230</name>
</gene>
<dbReference type="RefSeq" id="WP_036104685.1">
    <property type="nucleotide sequence ID" value="NZ_JAJA02000001.1"/>
</dbReference>
<proteinExistence type="inferred from homology"/>
<feature type="domain" description="Methyltransferase type 11" evidence="4">
    <location>
        <begin position="44"/>
        <end position="138"/>
    </location>
</feature>
<dbReference type="InterPro" id="IPR013216">
    <property type="entry name" value="Methyltransf_11"/>
</dbReference>
<name>A0A108UCJ1_9GAMM</name>
<evidence type="ECO:0000256" key="1">
    <source>
        <dbReference type="ARBA" id="ARBA00008361"/>
    </source>
</evidence>
<accession>A0A108UCJ1</accession>
<keyword evidence="2 5" id="KW-0489">Methyltransferase</keyword>
<evidence type="ECO:0000259" key="4">
    <source>
        <dbReference type="Pfam" id="PF08241"/>
    </source>
</evidence>